<proteinExistence type="predicted"/>
<dbReference type="Proteomes" id="UP001329915">
    <property type="component" value="Chromosome"/>
</dbReference>
<protein>
    <submittedName>
        <fullName evidence="1">DUF370 domain-containing protein</fullName>
    </submittedName>
</protein>
<dbReference type="InterPro" id="IPR007169">
    <property type="entry name" value="RemA-like"/>
</dbReference>
<gene>
    <name evidence="1" type="ORF">MFMK1_000321</name>
</gene>
<dbReference type="KEGG" id="dbc:MFMK1_000321"/>
<evidence type="ECO:0000313" key="2">
    <source>
        <dbReference type="Proteomes" id="UP001329915"/>
    </source>
</evidence>
<accession>A0AAU0UK08</accession>
<dbReference type="EMBL" id="CP121694">
    <property type="protein sequence ID" value="WRO20539.1"/>
    <property type="molecule type" value="Genomic_DNA"/>
</dbReference>
<organism evidence="1 2">
    <name type="scientific">Metallumcola ferriviriculae</name>
    <dbReference type="NCBI Taxonomy" id="3039180"/>
    <lineage>
        <taxon>Bacteria</taxon>
        <taxon>Bacillati</taxon>
        <taxon>Bacillota</taxon>
        <taxon>Clostridia</taxon>
        <taxon>Neomoorellales</taxon>
        <taxon>Desulfitibacteraceae</taxon>
        <taxon>Metallumcola</taxon>
    </lineage>
</organism>
<dbReference type="Pfam" id="PF04025">
    <property type="entry name" value="RemA-like"/>
    <property type="match status" value="1"/>
</dbReference>
<evidence type="ECO:0000313" key="1">
    <source>
        <dbReference type="EMBL" id="WRO20539.1"/>
    </source>
</evidence>
<dbReference type="RefSeq" id="WP_366923432.1">
    <property type="nucleotide sequence ID" value="NZ_CP121694.1"/>
</dbReference>
<keyword evidence="2" id="KW-1185">Reference proteome</keyword>
<dbReference type="NCBIfam" id="NF046065">
    <property type="entry name" value="MtxRegRemB"/>
    <property type="match status" value="1"/>
</dbReference>
<name>A0AAU0UK08_9FIRM</name>
<sequence length="84" mass="9513">MYLHIGGDVLINKKEIVAIIDYDNVDKSLITDEFVELASVEGLLEKLENEMEPKSFIITEKKVYLSSISSLTLQKRSTVKNQPV</sequence>
<dbReference type="AlphaFoldDB" id="A0AAU0UK08"/>
<reference evidence="1 2" key="1">
    <citation type="submission" date="2023-04" db="EMBL/GenBank/DDBJ databases">
        <authorList>
            <person name="Hsu D."/>
        </authorList>
    </citation>
    <scope>NUCLEOTIDE SEQUENCE [LARGE SCALE GENOMIC DNA]</scope>
    <source>
        <strain evidence="1 2">MK1</strain>
    </source>
</reference>